<dbReference type="EMBL" id="FNUL01000013">
    <property type="protein sequence ID" value="SEF93966.1"/>
    <property type="molecule type" value="Genomic_DNA"/>
</dbReference>
<gene>
    <name evidence="3" type="ORF">SAMN05216537_11375</name>
</gene>
<protein>
    <submittedName>
        <fullName evidence="3">LPXTG-motif cell wall anchor domain-containing protein</fullName>
    </submittedName>
</protein>
<evidence type="ECO:0000256" key="2">
    <source>
        <dbReference type="SAM" id="Phobius"/>
    </source>
</evidence>
<feature type="region of interest" description="Disordered" evidence="1">
    <location>
        <begin position="390"/>
        <end position="409"/>
    </location>
</feature>
<dbReference type="NCBIfam" id="TIGR01167">
    <property type="entry name" value="LPXTG_anchor"/>
    <property type="match status" value="1"/>
</dbReference>
<name>A0A1H5W402_9FIRM</name>
<keyword evidence="2" id="KW-0472">Membrane</keyword>
<feature type="region of interest" description="Disordered" evidence="1">
    <location>
        <begin position="586"/>
        <end position="610"/>
    </location>
</feature>
<accession>A0A1H5W402</accession>
<proteinExistence type="predicted"/>
<sequence length="641" mass="66640">MRLKKKLLGIILSLVLVLGLMPGMSLTAKADATLSNLWIGESGEITSEGVVNGTGGTGTASVAVDGNDIVITLTDFVYSGAGNSRDNFLSGITYTGNYNLRVKLVGNNTITQTGNNGGNCAGFYSWKSASSVSFCGSGSLIVSAGNAKFNSFGISVAGPLSIEECTINATSGNATDYASTGIRAGGDINVFNADVTASCGTTSGKSYCNGIGAGSHNLVIMSGNVKATGTSSALYYGDDSYRTQMILSDGHGRVLSLQAGENEAGATDVTVENVANQKYVSIKTEKILHTHNFTYSAKGATITATCTDDCDIADGLTLTISAPTELTYDGRAKAASLSTGYNTTAFPDEYTIKYYQGASEVEAANVKAAGDYTAKVTVGDATASVDFTITSGGTSSGSSDNTNTTTDTSATVPYDDVAISTGSVNDITGTAAATAESNPFGTKIENNDNLTTLLALTPEEVEQGVNVWLDIQDMSATVPQADKDLVQNASTNLTVGMYLDINLFKKVGGNTATKITETNGTVKASILIPESLWKAGRTFEIIRVHDGVATAIEGTYDENTHVFTFETDKFSTYALAYKDLVSSNDSNTTSNSSSSNSSNSTQSTTPKTGDPNDNRVWYLLLLASLGGLGFLGLSKKKKVND</sequence>
<keyword evidence="2" id="KW-0812">Transmembrane</keyword>
<keyword evidence="2" id="KW-1133">Transmembrane helix</keyword>
<evidence type="ECO:0000313" key="3">
    <source>
        <dbReference type="EMBL" id="SEF93966.1"/>
    </source>
</evidence>
<dbReference type="Proteomes" id="UP000236726">
    <property type="component" value="Unassembled WGS sequence"/>
</dbReference>
<feature type="transmembrane region" description="Helical" evidence="2">
    <location>
        <begin position="616"/>
        <end position="633"/>
    </location>
</feature>
<organism evidence="3 4">
    <name type="scientific">Lachnospira multipara</name>
    <dbReference type="NCBI Taxonomy" id="28051"/>
    <lineage>
        <taxon>Bacteria</taxon>
        <taxon>Bacillati</taxon>
        <taxon>Bacillota</taxon>
        <taxon>Clostridia</taxon>
        <taxon>Lachnospirales</taxon>
        <taxon>Lachnospiraceae</taxon>
        <taxon>Lachnospira</taxon>
    </lineage>
</organism>
<reference evidence="3 4" key="1">
    <citation type="submission" date="2016-10" db="EMBL/GenBank/DDBJ databases">
        <authorList>
            <person name="de Groot N.N."/>
        </authorList>
    </citation>
    <scope>NUCLEOTIDE SEQUENCE [LARGE SCALE GENOMIC DNA]</scope>
    <source>
        <strain evidence="3 4">D15d</strain>
    </source>
</reference>
<feature type="compositionally biased region" description="Low complexity" evidence="1">
    <location>
        <begin position="586"/>
        <end position="605"/>
    </location>
</feature>
<evidence type="ECO:0000256" key="1">
    <source>
        <dbReference type="SAM" id="MobiDB-lite"/>
    </source>
</evidence>
<keyword evidence="4" id="KW-1185">Reference proteome</keyword>
<evidence type="ECO:0000313" key="4">
    <source>
        <dbReference type="Proteomes" id="UP000236726"/>
    </source>
</evidence>
<dbReference type="AlphaFoldDB" id="A0A1H5W402"/>